<dbReference type="GO" id="GO:0006629">
    <property type="term" value="P:lipid metabolic process"/>
    <property type="evidence" value="ECO:0007669"/>
    <property type="project" value="InterPro"/>
</dbReference>
<sequence>MWFSARSCLVATALLHAANALPQVTSGDSTSDSANTSVACNNSPSLCSRRYNEITHLGAHNSYALRDASTDNSISGNQYFNATRALDAGLRLLQAQTHQGDTTLQLCHSSCSLLDAGPLADWLKLINAWMDENPNEVVTLIVVNGDNATPADFQSALVQSGVSEKSYVPTTAGATAEWPTLQTMIDSNTRFVSFVTNLDYDATAAPAVLPEFDYVFETPFDVQELDGFNCTLDRPSGLDSATNALSQNYLSLANHFKYSSLGTLGITVPDEDNIETVNSNSTSEVGALGTHLDTCRQEWGGVPNFVLVDFFNAGETIEALDSINNISDAVGRTQPEDGGSGSGPNAAGRLDSTSFGALVAFGAAVFLL</sequence>
<evidence type="ECO:0000256" key="1">
    <source>
        <dbReference type="SAM" id="SignalP"/>
    </source>
</evidence>
<dbReference type="AlphaFoldDB" id="A0A9P8CNQ0"/>
<dbReference type="PANTHER" id="PTHR13593:SF80">
    <property type="entry name" value="PLC-LIKE PHOSPHODIESTERASE"/>
    <property type="match status" value="1"/>
</dbReference>
<dbReference type="InterPro" id="IPR051057">
    <property type="entry name" value="PI-PLC_domain"/>
</dbReference>
<feature type="signal peptide" evidence="1">
    <location>
        <begin position="1"/>
        <end position="20"/>
    </location>
</feature>
<dbReference type="Gene3D" id="3.20.20.190">
    <property type="entry name" value="Phosphatidylinositol (PI) phosphodiesterase"/>
    <property type="match status" value="1"/>
</dbReference>
<dbReference type="Proteomes" id="UP000887229">
    <property type="component" value="Unassembled WGS sequence"/>
</dbReference>
<evidence type="ECO:0000313" key="2">
    <source>
        <dbReference type="EMBL" id="KAG9253305.1"/>
    </source>
</evidence>
<feature type="chain" id="PRO_5040260430" evidence="1">
    <location>
        <begin position="21"/>
        <end position="368"/>
    </location>
</feature>
<dbReference type="GeneID" id="70288714"/>
<dbReference type="RefSeq" id="XP_046117229.1">
    <property type="nucleotide sequence ID" value="XM_046257811.1"/>
</dbReference>
<dbReference type="GO" id="GO:0008081">
    <property type="term" value="F:phosphoric diester hydrolase activity"/>
    <property type="evidence" value="ECO:0007669"/>
    <property type="project" value="InterPro"/>
</dbReference>
<dbReference type="EMBL" id="MU251258">
    <property type="protein sequence ID" value="KAG9253305.1"/>
    <property type="molecule type" value="Genomic_DNA"/>
</dbReference>
<protein>
    <submittedName>
        <fullName evidence="2">PLC-like phosphodiesterase</fullName>
    </submittedName>
</protein>
<dbReference type="Pfam" id="PF26146">
    <property type="entry name" value="PI-PLC_X"/>
    <property type="match status" value="1"/>
</dbReference>
<gene>
    <name evidence="2" type="ORF">F5Z01DRAFT_161940</name>
</gene>
<keyword evidence="1" id="KW-0732">Signal</keyword>
<organism evidence="2 3">
    <name type="scientific">Emericellopsis atlantica</name>
    <dbReference type="NCBI Taxonomy" id="2614577"/>
    <lineage>
        <taxon>Eukaryota</taxon>
        <taxon>Fungi</taxon>
        <taxon>Dikarya</taxon>
        <taxon>Ascomycota</taxon>
        <taxon>Pezizomycotina</taxon>
        <taxon>Sordariomycetes</taxon>
        <taxon>Hypocreomycetidae</taxon>
        <taxon>Hypocreales</taxon>
        <taxon>Bionectriaceae</taxon>
        <taxon>Emericellopsis</taxon>
    </lineage>
</organism>
<dbReference type="SUPFAM" id="SSF51695">
    <property type="entry name" value="PLC-like phosphodiesterases"/>
    <property type="match status" value="1"/>
</dbReference>
<dbReference type="PANTHER" id="PTHR13593">
    <property type="match status" value="1"/>
</dbReference>
<comment type="caution">
    <text evidence="2">The sequence shown here is derived from an EMBL/GenBank/DDBJ whole genome shotgun (WGS) entry which is preliminary data.</text>
</comment>
<reference evidence="2" key="1">
    <citation type="journal article" date="2021" name="IMA Fungus">
        <title>Genomic characterization of three marine fungi, including Emericellopsis atlantica sp. nov. with signatures of a generalist lifestyle and marine biomass degradation.</title>
        <authorList>
            <person name="Hagestad O.C."/>
            <person name="Hou L."/>
            <person name="Andersen J.H."/>
            <person name="Hansen E.H."/>
            <person name="Altermark B."/>
            <person name="Li C."/>
            <person name="Kuhnert E."/>
            <person name="Cox R.J."/>
            <person name="Crous P.W."/>
            <person name="Spatafora J.W."/>
            <person name="Lail K."/>
            <person name="Amirebrahimi M."/>
            <person name="Lipzen A."/>
            <person name="Pangilinan J."/>
            <person name="Andreopoulos W."/>
            <person name="Hayes R.D."/>
            <person name="Ng V."/>
            <person name="Grigoriev I.V."/>
            <person name="Jackson S.A."/>
            <person name="Sutton T.D.S."/>
            <person name="Dobson A.D.W."/>
            <person name="Rama T."/>
        </authorList>
    </citation>
    <scope>NUCLEOTIDE SEQUENCE</scope>
    <source>
        <strain evidence="2">TS7</strain>
    </source>
</reference>
<name>A0A9P8CNQ0_9HYPO</name>
<dbReference type="OrthoDB" id="7984201at2759"/>
<proteinExistence type="predicted"/>
<keyword evidence="3" id="KW-1185">Reference proteome</keyword>
<dbReference type="InterPro" id="IPR017946">
    <property type="entry name" value="PLC-like_Pdiesterase_TIM-brl"/>
</dbReference>
<evidence type="ECO:0000313" key="3">
    <source>
        <dbReference type="Proteomes" id="UP000887229"/>
    </source>
</evidence>
<accession>A0A9P8CNQ0</accession>